<feature type="repeat" description="WD" evidence="3">
    <location>
        <begin position="1352"/>
        <end position="1393"/>
    </location>
</feature>
<feature type="repeat" description="WD" evidence="3">
    <location>
        <begin position="799"/>
        <end position="840"/>
    </location>
</feature>
<sequence length="1426" mass="155133">MTPAGEPSSAWERGTARVVHDGRPVGVAFLIPDRLLLTCTHVVASTAGLPDDEPLPDLLPVTLDFPLLPGRPEATATVHFSVPVAGDSSGDVAVLQLSGEPPPGAVPLRIVEAEGLAGHRWRAFGFPKFPGRGGSKDAGIWTRGIVEGREGTGWWQLTCDEEAPFPLAGGFSGAPVWDEEYGGVIGIVVAVEGDRRRRTGYALTVESLTREWPELRRRLLADSPYRELLPFTEDDRAVFHGRTNETQQLIELLEQQVPVLPVLGPSGVGKSSLVGAGLLGHLDSDRYVIARLPHGLRLTAEELLAWALASAGDADTMQAGWHDRWLALARQLTDEQGIHTAVEQTLARHGGRSRLVLVADQFETLLADAPDTAGRLDAMLGVMTARRTDGSRPAQAVVVTRIDFLQQIEQLPHLRTAWDATSMVVQPMTRTQLREVIACPLEGHAGVQFADGLVEQLLRDTPPGPAALPMLEYALSRLWERQERGWLTTTAYQELGGVEGALAGEADHSLWDWADKAEQQALERIFIQLVRPAEQLDAGERGPDTRRVAARTQFSPEDWALIHRLASTRLVVVTRRPTGQDTAELAHQALVEKWPRLQRWVEENREFRSWQEGLRRSLRAWQEQGRPRKLALGRAQIAEARRWIGTRVTEVPTEEAEYVEASTQVQRRRRLVIAGFAVLTALVLVAAGLATLNARNSSSEQRALAATRSLTEQSRQQANADPALAARLALAAQRISPTPETRAQLLSTVSSPLRATLTGHTREVKSVAFSPDGKTLATSGYDGTARLWDVAERRQLASLDGPSGQVHTVAFSPNGRTLVTSHDGWKVRLWDAHTRKQTAALTGVGSPAFSPDGDTIATGGEKGNVLFWDARTYRKIDELQVYRNVDGAYPSLEFSPDGRTLAVTVTGFGTRNSDKSEVQLWGVREKRRTATLKGHTGYVQSLAFSPDGDTLATGASDSTTRLWDVGTHRSLTTLTGQKNTVFALAFSPDGRTLVSGSYDRSIWLWDVRNRTALTVLNSHTGSVDALAFSPDGAILASGSTDATVRLWGMRAGQPRATFAGPRSSGSPAAYSPNGKVLATGDGDGTAHLHDARAWRPLGRLTGHTGEVSTVQFSPDGRSVAVSGWDDPAVLLWDARTYRRLASFDGHRSPVQSVLFSPDGQTLATSSYIDGTTRLWSVRTHRQLASFAAGAGWMTFSPDGKIFVTGRFQSSSVQLWDARTRHHLATLDAVTKMVSSVAFSPDSGTLATAGWDGKLRLWDVQSRRLTATIAAHTDAAQSVTFTPDGKTLATSGRDAAARLWDVRTHRRLATLSGHTGIVWEAVVSPDGKTLATTGDDRTARLWDLQTHRQLALLTGHTGDLRSALFAPDGNTLTTSSTDGTVRLWDTNAFNDLATLTDQACTIAGRSLTEQEWRRYLPDGVAYHRICP</sequence>
<dbReference type="PRINTS" id="PR00320">
    <property type="entry name" value="GPROTEINBRPT"/>
</dbReference>
<feature type="domain" description="Novel STAND NTPase 1" evidence="4">
    <location>
        <begin position="224"/>
        <end position="628"/>
    </location>
</feature>
<proteinExistence type="predicted"/>
<dbReference type="InterPro" id="IPR009003">
    <property type="entry name" value="Peptidase_S1_PA"/>
</dbReference>
<dbReference type="PROSITE" id="PS50082">
    <property type="entry name" value="WD_REPEATS_2"/>
    <property type="match status" value="12"/>
</dbReference>
<dbReference type="InterPro" id="IPR020472">
    <property type="entry name" value="WD40_PAC1"/>
</dbReference>
<evidence type="ECO:0000259" key="4">
    <source>
        <dbReference type="Pfam" id="PF20703"/>
    </source>
</evidence>
<feature type="repeat" description="WD" evidence="3">
    <location>
        <begin position="932"/>
        <end position="973"/>
    </location>
</feature>
<dbReference type="CDD" id="cd00200">
    <property type="entry name" value="WD40"/>
    <property type="match status" value="3"/>
</dbReference>
<keyword evidence="1 3" id="KW-0853">WD repeat</keyword>
<feature type="repeat" description="WD" evidence="3">
    <location>
        <begin position="1100"/>
        <end position="1142"/>
    </location>
</feature>
<dbReference type="PANTHER" id="PTHR22847">
    <property type="entry name" value="WD40 REPEAT PROTEIN"/>
    <property type="match status" value="1"/>
</dbReference>
<feature type="repeat" description="WD" evidence="3">
    <location>
        <begin position="1143"/>
        <end position="1185"/>
    </location>
</feature>
<dbReference type="EMBL" id="JACHXE010000017">
    <property type="protein sequence ID" value="MBB3081795.1"/>
    <property type="molecule type" value="Genomic_DNA"/>
</dbReference>
<gene>
    <name evidence="5" type="ORF">FHS41_008353</name>
</gene>
<feature type="repeat" description="WD" evidence="3">
    <location>
        <begin position="1268"/>
        <end position="1309"/>
    </location>
</feature>
<organism evidence="5 6">
    <name type="scientific">Streptomyces violarus</name>
    <dbReference type="NCBI Taxonomy" id="67380"/>
    <lineage>
        <taxon>Bacteria</taxon>
        <taxon>Bacillati</taxon>
        <taxon>Actinomycetota</taxon>
        <taxon>Actinomycetes</taxon>
        <taxon>Kitasatosporales</taxon>
        <taxon>Streptomycetaceae</taxon>
        <taxon>Streptomyces</taxon>
    </lineage>
</organism>
<evidence type="ECO:0000256" key="3">
    <source>
        <dbReference type="PROSITE-ProRule" id="PRU00221"/>
    </source>
</evidence>
<dbReference type="PROSITE" id="PS50294">
    <property type="entry name" value="WD_REPEATS_REGION"/>
    <property type="match status" value="11"/>
</dbReference>
<dbReference type="SUPFAM" id="SSF50494">
    <property type="entry name" value="Trypsin-like serine proteases"/>
    <property type="match status" value="1"/>
</dbReference>
<dbReference type="Gene3D" id="2.130.10.10">
    <property type="entry name" value="YVTN repeat-like/Quinoprotein amine dehydrogenase"/>
    <property type="match status" value="5"/>
</dbReference>
<dbReference type="InterPro" id="IPR019775">
    <property type="entry name" value="WD40_repeat_CS"/>
</dbReference>
<reference evidence="5 6" key="1">
    <citation type="submission" date="2020-08" db="EMBL/GenBank/DDBJ databases">
        <title>Genomic Encyclopedia of Type Strains, Phase III (KMG-III): the genomes of soil and plant-associated and newly described type strains.</title>
        <authorList>
            <person name="Whitman W."/>
        </authorList>
    </citation>
    <scope>NUCLEOTIDE SEQUENCE [LARGE SCALE GENOMIC DNA]</scope>
    <source>
        <strain evidence="5 6">CECT 3237</strain>
    </source>
</reference>
<protein>
    <submittedName>
        <fullName evidence="5">WD40 repeat protein</fullName>
    </submittedName>
</protein>
<feature type="repeat" description="WD" evidence="3">
    <location>
        <begin position="1310"/>
        <end position="1351"/>
    </location>
</feature>
<dbReference type="Pfam" id="PF00400">
    <property type="entry name" value="WD40"/>
    <property type="match status" value="13"/>
</dbReference>
<dbReference type="SUPFAM" id="SSF52540">
    <property type="entry name" value="P-loop containing nucleoside triphosphate hydrolases"/>
    <property type="match status" value="1"/>
</dbReference>
<evidence type="ECO:0000256" key="1">
    <source>
        <dbReference type="ARBA" id="ARBA00022574"/>
    </source>
</evidence>
<feature type="repeat" description="WD" evidence="3">
    <location>
        <begin position="848"/>
        <end position="878"/>
    </location>
</feature>
<dbReference type="InterPro" id="IPR001680">
    <property type="entry name" value="WD40_rpt"/>
</dbReference>
<feature type="repeat" description="WD" evidence="3">
    <location>
        <begin position="757"/>
        <end position="798"/>
    </location>
</feature>
<keyword evidence="6" id="KW-1185">Reference proteome</keyword>
<evidence type="ECO:0000256" key="2">
    <source>
        <dbReference type="ARBA" id="ARBA00022737"/>
    </source>
</evidence>
<feature type="repeat" description="WD" evidence="3">
    <location>
        <begin position="974"/>
        <end position="1015"/>
    </location>
</feature>
<feature type="repeat" description="WD" evidence="3">
    <location>
        <begin position="1226"/>
        <end position="1267"/>
    </location>
</feature>
<dbReference type="RefSeq" id="WP_184599860.1">
    <property type="nucleotide sequence ID" value="NZ_BMUP01000018.1"/>
</dbReference>
<keyword evidence="2" id="KW-0677">Repeat</keyword>
<name>A0A7W5F6D9_9ACTN</name>
<dbReference type="InterPro" id="IPR027417">
    <property type="entry name" value="P-loop_NTPase"/>
</dbReference>
<feature type="repeat" description="WD" evidence="3">
    <location>
        <begin position="1016"/>
        <end position="1057"/>
    </location>
</feature>
<dbReference type="Pfam" id="PF13365">
    <property type="entry name" value="Trypsin_2"/>
    <property type="match status" value="1"/>
</dbReference>
<dbReference type="Proteomes" id="UP000572907">
    <property type="component" value="Unassembled WGS sequence"/>
</dbReference>
<dbReference type="Gene3D" id="2.40.10.120">
    <property type="match status" value="1"/>
</dbReference>
<evidence type="ECO:0000313" key="6">
    <source>
        <dbReference type="Proteomes" id="UP000572907"/>
    </source>
</evidence>
<dbReference type="SUPFAM" id="SSF50978">
    <property type="entry name" value="WD40 repeat-like"/>
    <property type="match status" value="2"/>
</dbReference>
<comment type="caution">
    <text evidence="5">The sequence shown here is derived from an EMBL/GenBank/DDBJ whole genome shotgun (WGS) entry which is preliminary data.</text>
</comment>
<dbReference type="InterPro" id="IPR015943">
    <property type="entry name" value="WD40/YVTN_repeat-like_dom_sf"/>
</dbReference>
<dbReference type="PROSITE" id="PS00678">
    <property type="entry name" value="WD_REPEATS_1"/>
    <property type="match status" value="7"/>
</dbReference>
<accession>A0A7W5F6D9</accession>
<dbReference type="InterPro" id="IPR049052">
    <property type="entry name" value="nSTAND1"/>
</dbReference>
<dbReference type="Pfam" id="PF20703">
    <property type="entry name" value="nSTAND1"/>
    <property type="match status" value="1"/>
</dbReference>
<dbReference type="InterPro" id="IPR036322">
    <property type="entry name" value="WD40_repeat_dom_sf"/>
</dbReference>
<dbReference type="SMART" id="SM00320">
    <property type="entry name" value="WD40"/>
    <property type="match status" value="14"/>
</dbReference>
<evidence type="ECO:0000313" key="5">
    <source>
        <dbReference type="EMBL" id="MBB3081795.1"/>
    </source>
</evidence>
<dbReference type="PANTHER" id="PTHR22847:SF637">
    <property type="entry name" value="WD REPEAT DOMAIN 5B"/>
    <property type="match status" value="1"/>
</dbReference>